<dbReference type="Gene3D" id="3.40.50.1820">
    <property type="entry name" value="alpha/beta hydrolase"/>
    <property type="match status" value="1"/>
</dbReference>
<dbReference type="SUPFAM" id="SSF53474">
    <property type="entry name" value="alpha/beta-Hydrolases"/>
    <property type="match status" value="1"/>
</dbReference>
<organism evidence="2 3">
    <name type="scientific">Zhihengliuella alba</name>
    <dbReference type="NCBI Taxonomy" id="547018"/>
    <lineage>
        <taxon>Bacteria</taxon>
        <taxon>Bacillati</taxon>
        <taxon>Actinomycetota</taxon>
        <taxon>Actinomycetes</taxon>
        <taxon>Micrococcales</taxon>
        <taxon>Micrococcaceae</taxon>
        <taxon>Zhihengliuella</taxon>
    </lineage>
</organism>
<sequence length="218" mass="24232">MTTSTWNPTVVWNRPDEQRADTPLLVLFHGYLSHERDLIGLAPMLPEEFTLASVRAPHALGPGFTWFPLLNEPDYSFDRVARAVDDVIGWLEGVRARHSSVTLLGFSMGMAVATSVLRRRPDLADAVVGLSGFAIPAEGDYFDDAALREQRPPLFWGRGDIDQIIAEPLVEYTTGWAQEHTAATKMLYTGLAHSINPPEMGHVSEFLRHQVLAADARR</sequence>
<proteinExistence type="predicted"/>
<dbReference type="InterPro" id="IPR029058">
    <property type="entry name" value="AB_hydrolase_fold"/>
</dbReference>
<dbReference type="InterPro" id="IPR003140">
    <property type="entry name" value="PLipase/COase/thioEstase"/>
</dbReference>
<protein>
    <submittedName>
        <fullName evidence="2">Dienelactone hydrolase family protein</fullName>
    </submittedName>
</protein>
<dbReference type="EMBL" id="BAABCJ010000002">
    <property type="protein sequence ID" value="GAA3700928.1"/>
    <property type="molecule type" value="Genomic_DNA"/>
</dbReference>
<comment type="caution">
    <text evidence="2">The sequence shown here is derived from an EMBL/GenBank/DDBJ whole genome shotgun (WGS) entry which is preliminary data.</text>
</comment>
<dbReference type="Pfam" id="PF02230">
    <property type="entry name" value="Abhydrolase_2"/>
    <property type="match status" value="1"/>
</dbReference>
<accession>A0ABP7D5G1</accession>
<keyword evidence="3" id="KW-1185">Reference proteome</keyword>
<feature type="domain" description="Phospholipase/carboxylesterase/thioesterase" evidence="1">
    <location>
        <begin position="21"/>
        <end position="209"/>
    </location>
</feature>
<dbReference type="RefSeq" id="WP_344881767.1">
    <property type="nucleotide sequence ID" value="NZ_BAABCJ010000002.1"/>
</dbReference>
<dbReference type="Proteomes" id="UP001501536">
    <property type="component" value="Unassembled WGS sequence"/>
</dbReference>
<keyword evidence="2" id="KW-0378">Hydrolase</keyword>
<evidence type="ECO:0000259" key="1">
    <source>
        <dbReference type="Pfam" id="PF02230"/>
    </source>
</evidence>
<evidence type="ECO:0000313" key="3">
    <source>
        <dbReference type="Proteomes" id="UP001501536"/>
    </source>
</evidence>
<reference evidence="3" key="1">
    <citation type="journal article" date="2019" name="Int. J. Syst. Evol. Microbiol.">
        <title>The Global Catalogue of Microorganisms (GCM) 10K type strain sequencing project: providing services to taxonomists for standard genome sequencing and annotation.</title>
        <authorList>
            <consortium name="The Broad Institute Genomics Platform"/>
            <consortium name="The Broad Institute Genome Sequencing Center for Infectious Disease"/>
            <person name="Wu L."/>
            <person name="Ma J."/>
        </authorList>
    </citation>
    <scope>NUCLEOTIDE SEQUENCE [LARGE SCALE GENOMIC DNA]</scope>
    <source>
        <strain evidence="3">JCM 16961</strain>
    </source>
</reference>
<gene>
    <name evidence="2" type="ORF">GCM10022377_12940</name>
</gene>
<evidence type="ECO:0000313" key="2">
    <source>
        <dbReference type="EMBL" id="GAA3700928.1"/>
    </source>
</evidence>
<dbReference type="GO" id="GO:0016787">
    <property type="term" value="F:hydrolase activity"/>
    <property type="evidence" value="ECO:0007669"/>
    <property type="project" value="UniProtKB-KW"/>
</dbReference>
<name>A0ABP7D5G1_9MICC</name>